<reference evidence="9 10" key="1">
    <citation type="submission" date="2017-05" db="EMBL/GenBank/DDBJ databases">
        <title>The draft genome sequence of Idiomarina salinarum WNB302.</title>
        <authorList>
            <person name="Sun Y."/>
            <person name="Chen B."/>
            <person name="Du Z."/>
        </authorList>
    </citation>
    <scope>NUCLEOTIDE SEQUENCE [LARGE SCALE GENOMIC DNA]</scope>
    <source>
        <strain evidence="9 10">WNB302</strain>
    </source>
</reference>
<keyword evidence="6" id="KW-0902">Two-component regulatory system</keyword>
<dbReference type="InterPro" id="IPR050351">
    <property type="entry name" value="BphY/WalK/GraS-like"/>
</dbReference>
<evidence type="ECO:0000256" key="2">
    <source>
        <dbReference type="ARBA" id="ARBA00012438"/>
    </source>
</evidence>
<name>A0A265UPB9_9FLAO</name>
<dbReference type="Pfam" id="PF00512">
    <property type="entry name" value="HisKA"/>
    <property type="match status" value="1"/>
</dbReference>
<dbReference type="SUPFAM" id="SSF55874">
    <property type="entry name" value="ATPase domain of HSP90 chaperone/DNA topoisomerase II/histidine kinase"/>
    <property type="match status" value="1"/>
</dbReference>
<dbReference type="SUPFAM" id="SSF47384">
    <property type="entry name" value="Homodimeric domain of signal transducing histidine kinase"/>
    <property type="match status" value="1"/>
</dbReference>
<dbReference type="CDD" id="cd00075">
    <property type="entry name" value="HATPase"/>
    <property type="match status" value="1"/>
</dbReference>
<dbReference type="InterPro" id="IPR005467">
    <property type="entry name" value="His_kinase_dom"/>
</dbReference>
<evidence type="ECO:0000256" key="1">
    <source>
        <dbReference type="ARBA" id="ARBA00000085"/>
    </source>
</evidence>
<evidence type="ECO:0000256" key="4">
    <source>
        <dbReference type="ARBA" id="ARBA00022679"/>
    </source>
</evidence>
<protein>
    <recommendedName>
        <fullName evidence="2">histidine kinase</fullName>
        <ecNumber evidence="2">2.7.13.3</ecNumber>
    </recommendedName>
</protein>
<organism evidence="9 10">
    <name type="scientific">Winogradskyella aurantia</name>
    <dbReference type="NCBI Taxonomy" id="1915063"/>
    <lineage>
        <taxon>Bacteria</taxon>
        <taxon>Pseudomonadati</taxon>
        <taxon>Bacteroidota</taxon>
        <taxon>Flavobacteriia</taxon>
        <taxon>Flavobacteriales</taxon>
        <taxon>Flavobacteriaceae</taxon>
        <taxon>Winogradskyella</taxon>
    </lineage>
</organism>
<dbReference type="PANTHER" id="PTHR45453">
    <property type="entry name" value="PHOSPHATE REGULON SENSOR PROTEIN PHOR"/>
    <property type="match status" value="1"/>
</dbReference>
<dbReference type="InterPro" id="IPR004358">
    <property type="entry name" value="Sig_transdc_His_kin-like_C"/>
</dbReference>
<keyword evidence="5 9" id="KW-0418">Kinase</keyword>
<dbReference type="Gene3D" id="3.30.565.10">
    <property type="entry name" value="Histidine kinase-like ATPase, C-terminal domain"/>
    <property type="match status" value="1"/>
</dbReference>
<dbReference type="InterPro" id="IPR036890">
    <property type="entry name" value="HATPase_C_sf"/>
</dbReference>
<dbReference type="GO" id="GO:0000155">
    <property type="term" value="F:phosphorelay sensor kinase activity"/>
    <property type="evidence" value="ECO:0007669"/>
    <property type="project" value="InterPro"/>
</dbReference>
<evidence type="ECO:0000259" key="8">
    <source>
        <dbReference type="PROSITE" id="PS50109"/>
    </source>
</evidence>
<feature type="transmembrane region" description="Helical" evidence="7">
    <location>
        <begin position="7"/>
        <end position="27"/>
    </location>
</feature>
<dbReference type="PROSITE" id="PS50109">
    <property type="entry name" value="HIS_KIN"/>
    <property type="match status" value="1"/>
</dbReference>
<keyword evidence="7" id="KW-0812">Transmembrane</keyword>
<dbReference type="Pfam" id="PF02518">
    <property type="entry name" value="HATPase_c"/>
    <property type="match status" value="1"/>
</dbReference>
<proteinExistence type="predicted"/>
<accession>A0A265UPB9</accession>
<evidence type="ECO:0000256" key="7">
    <source>
        <dbReference type="SAM" id="Phobius"/>
    </source>
</evidence>
<dbReference type="AlphaFoldDB" id="A0A265UPB9"/>
<evidence type="ECO:0000313" key="10">
    <source>
        <dbReference type="Proteomes" id="UP000216840"/>
    </source>
</evidence>
<evidence type="ECO:0000313" key="9">
    <source>
        <dbReference type="EMBL" id="OZV67185.1"/>
    </source>
</evidence>
<keyword evidence="3" id="KW-0597">Phosphoprotein</keyword>
<comment type="catalytic activity">
    <reaction evidence="1">
        <text>ATP + protein L-histidine = ADP + protein N-phospho-L-histidine.</text>
        <dbReference type="EC" id="2.7.13.3"/>
    </reaction>
</comment>
<dbReference type="PRINTS" id="PR00344">
    <property type="entry name" value="BCTRLSENSOR"/>
</dbReference>
<dbReference type="EC" id="2.7.13.3" evidence="2"/>
<dbReference type="OrthoDB" id="1933776at2"/>
<feature type="domain" description="Histidine kinase" evidence="8">
    <location>
        <begin position="302"/>
        <end position="515"/>
    </location>
</feature>
<evidence type="ECO:0000256" key="5">
    <source>
        <dbReference type="ARBA" id="ARBA00022777"/>
    </source>
</evidence>
<keyword evidence="7" id="KW-1133">Transmembrane helix</keyword>
<dbReference type="PANTHER" id="PTHR45453:SF1">
    <property type="entry name" value="PHOSPHATE REGULON SENSOR PROTEIN PHOR"/>
    <property type="match status" value="1"/>
</dbReference>
<sequence>MNDKRYNWILYAIAVVIVTTIAIQIYWNYKNYETNKQQLINDVQLSLDKAVDDYYANLAKKTTMGFSFKGINTDSLFSEGGAFSNVLKDIDKKNGQFKNLDSVDVSMLDGVTVVRGLEVDSMMTKYRKEHSPISVDSLKSQVKALRNVKDSLNLSNIQMLTSKIVISIKNDSLDLTAIDSLLKAELKRKNIELESKLSYFQSNDTEEYKGSGRRIDTLVKDHNHPSKNLTLSTNSKSTFLPKDSSLKLDFSDETLLILKRGVGGILISSLLVLAIISSLFYLLKIIKHQKELAEVKNDLISNITHEFKTPIATIGVALESINNFNGINDKEKTKKYINMSSEQLEKLNIMVEKLLETATLDSDKLELNKEATDVAFLVQDIVGKFQEQTKEKVFRLNLKVDALLAQVDVFHFENAINNILDNAIKYGGSKIFVDLIPKDSHFEIHISDNGSSLSEANKRHIFEKFYRVPKGNTHDVKGFGIGLFYTKTIVEKHGGTIDVELNNALTTFKITIPNA</sequence>
<dbReference type="EMBL" id="NGJN01000007">
    <property type="protein sequence ID" value="OZV67185.1"/>
    <property type="molecule type" value="Genomic_DNA"/>
</dbReference>
<keyword evidence="10" id="KW-1185">Reference proteome</keyword>
<dbReference type="SMART" id="SM00388">
    <property type="entry name" value="HisKA"/>
    <property type="match status" value="1"/>
</dbReference>
<keyword evidence="7" id="KW-0472">Membrane</keyword>
<comment type="caution">
    <text evidence="9">The sequence shown here is derived from an EMBL/GenBank/DDBJ whole genome shotgun (WGS) entry which is preliminary data.</text>
</comment>
<evidence type="ECO:0000256" key="6">
    <source>
        <dbReference type="ARBA" id="ARBA00023012"/>
    </source>
</evidence>
<dbReference type="Proteomes" id="UP000216840">
    <property type="component" value="Unassembled WGS sequence"/>
</dbReference>
<gene>
    <name evidence="9" type="ORF">CA834_12760</name>
</gene>
<keyword evidence="4" id="KW-0808">Transferase</keyword>
<dbReference type="InterPro" id="IPR003594">
    <property type="entry name" value="HATPase_dom"/>
</dbReference>
<dbReference type="GO" id="GO:0004721">
    <property type="term" value="F:phosphoprotein phosphatase activity"/>
    <property type="evidence" value="ECO:0007669"/>
    <property type="project" value="TreeGrafter"/>
</dbReference>
<feature type="transmembrane region" description="Helical" evidence="7">
    <location>
        <begin position="261"/>
        <end position="283"/>
    </location>
</feature>
<dbReference type="InterPro" id="IPR036097">
    <property type="entry name" value="HisK_dim/P_sf"/>
</dbReference>
<dbReference type="Gene3D" id="1.10.287.130">
    <property type="match status" value="1"/>
</dbReference>
<dbReference type="GO" id="GO:0005886">
    <property type="term" value="C:plasma membrane"/>
    <property type="evidence" value="ECO:0007669"/>
    <property type="project" value="TreeGrafter"/>
</dbReference>
<dbReference type="RefSeq" id="WP_094969106.1">
    <property type="nucleotide sequence ID" value="NZ_NGJN01000007.1"/>
</dbReference>
<evidence type="ECO:0000256" key="3">
    <source>
        <dbReference type="ARBA" id="ARBA00022553"/>
    </source>
</evidence>
<dbReference type="GO" id="GO:0016036">
    <property type="term" value="P:cellular response to phosphate starvation"/>
    <property type="evidence" value="ECO:0007669"/>
    <property type="project" value="TreeGrafter"/>
</dbReference>
<dbReference type="SMART" id="SM00387">
    <property type="entry name" value="HATPase_c"/>
    <property type="match status" value="1"/>
</dbReference>
<dbReference type="InterPro" id="IPR003661">
    <property type="entry name" value="HisK_dim/P_dom"/>
</dbReference>
<dbReference type="CDD" id="cd00082">
    <property type="entry name" value="HisKA"/>
    <property type="match status" value="1"/>
</dbReference>